<reference evidence="7 8" key="1">
    <citation type="submission" date="2017-07" db="EMBL/GenBank/DDBJ databases">
        <title>The genome sequence of Paludifilum halophilum highlights mechanisms for microbial adaptation to high salt environemnts.</title>
        <authorList>
            <person name="Belbahri L."/>
        </authorList>
    </citation>
    <scope>NUCLEOTIDE SEQUENCE [LARGE SCALE GENOMIC DNA]</scope>
    <source>
        <strain evidence="7 8">DSM 102817</strain>
    </source>
</reference>
<dbReference type="InterPro" id="IPR025944">
    <property type="entry name" value="Sigma_54_int_dom_CS"/>
</dbReference>
<evidence type="ECO:0000313" key="7">
    <source>
        <dbReference type="EMBL" id="OYD08977.1"/>
    </source>
</evidence>
<keyword evidence="1" id="KW-0547">Nucleotide-binding</keyword>
<organism evidence="7 8">
    <name type="scientific">Paludifilum halophilum</name>
    <dbReference type="NCBI Taxonomy" id="1642702"/>
    <lineage>
        <taxon>Bacteria</taxon>
        <taxon>Bacillati</taxon>
        <taxon>Bacillota</taxon>
        <taxon>Bacilli</taxon>
        <taxon>Bacillales</taxon>
        <taxon>Thermoactinomycetaceae</taxon>
        <taxon>Paludifilum</taxon>
    </lineage>
</organism>
<accession>A0A235BAS3</accession>
<evidence type="ECO:0008006" key="9">
    <source>
        <dbReference type="Google" id="ProtNLM"/>
    </source>
</evidence>
<dbReference type="AlphaFoldDB" id="A0A235BAS3"/>
<sequence>MEDYQHCRAAKEIMEAAFDSAYEGIIITDPEGRVTMLNETYARFLQVKVEEVIGRHVREVVENTRMHVVARTGNLEKMVRENRFREDLFYRINVVTLSVPPLRERVEDLPELSEHVLKELSREVGIFVQGIADEAMDILVRYHWPGNVRELKNVLERALHLTDGPAIRPEHLPFHLLQERRETGSPFALKEAVERETFRSALQAAGGNREQAIRLLGISQSGFYQKMKKYGLN</sequence>
<dbReference type="PANTHER" id="PTHR32071">
    <property type="entry name" value="TRANSCRIPTIONAL REGULATORY PROTEIN"/>
    <property type="match status" value="1"/>
</dbReference>
<dbReference type="RefSeq" id="WP_094263325.1">
    <property type="nucleotide sequence ID" value="NZ_NOWF01000002.1"/>
</dbReference>
<protein>
    <recommendedName>
        <fullName evidence="9">Sigma-54 factor interaction domain-containing protein</fullName>
    </recommendedName>
</protein>
<dbReference type="PROSITE" id="PS50112">
    <property type="entry name" value="PAS"/>
    <property type="match status" value="1"/>
</dbReference>
<dbReference type="Gene3D" id="1.10.8.60">
    <property type="match status" value="1"/>
</dbReference>
<dbReference type="PRINTS" id="PR01590">
    <property type="entry name" value="HTHFIS"/>
</dbReference>
<dbReference type="Pfam" id="PF02954">
    <property type="entry name" value="HTH_8"/>
    <property type="match status" value="1"/>
</dbReference>
<dbReference type="EMBL" id="NOWF01000002">
    <property type="protein sequence ID" value="OYD08977.1"/>
    <property type="molecule type" value="Genomic_DNA"/>
</dbReference>
<comment type="caution">
    <text evidence="7">The sequence shown here is derived from an EMBL/GenBank/DDBJ whole genome shotgun (WGS) entry which is preliminary data.</text>
</comment>
<keyword evidence="3" id="KW-0805">Transcription regulation</keyword>
<feature type="domain" description="Sigma-54 factor interaction" evidence="5">
    <location>
        <begin position="1"/>
        <end position="160"/>
    </location>
</feature>
<dbReference type="InterPro" id="IPR000014">
    <property type="entry name" value="PAS"/>
</dbReference>
<dbReference type="SUPFAM" id="SSF55785">
    <property type="entry name" value="PYP-like sensor domain (PAS domain)"/>
    <property type="match status" value="1"/>
</dbReference>
<dbReference type="Gene3D" id="3.30.450.20">
    <property type="entry name" value="PAS domain"/>
    <property type="match status" value="1"/>
</dbReference>
<keyword evidence="8" id="KW-1185">Reference proteome</keyword>
<dbReference type="CDD" id="cd00130">
    <property type="entry name" value="PAS"/>
    <property type="match status" value="1"/>
</dbReference>
<dbReference type="Proteomes" id="UP000215459">
    <property type="component" value="Unassembled WGS sequence"/>
</dbReference>
<dbReference type="InterPro" id="IPR002197">
    <property type="entry name" value="HTH_Fis"/>
</dbReference>
<evidence type="ECO:0000256" key="3">
    <source>
        <dbReference type="ARBA" id="ARBA00023015"/>
    </source>
</evidence>
<dbReference type="PANTHER" id="PTHR32071:SF113">
    <property type="entry name" value="ALGINATE BIOSYNTHESIS TRANSCRIPTIONAL REGULATORY PROTEIN ALGB"/>
    <property type="match status" value="1"/>
</dbReference>
<keyword evidence="2" id="KW-0067">ATP-binding</keyword>
<evidence type="ECO:0000259" key="5">
    <source>
        <dbReference type="PROSITE" id="PS50045"/>
    </source>
</evidence>
<dbReference type="PROSITE" id="PS00688">
    <property type="entry name" value="SIGMA54_INTERACT_3"/>
    <property type="match status" value="1"/>
</dbReference>
<dbReference type="GO" id="GO:0005524">
    <property type="term" value="F:ATP binding"/>
    <property type="evidence" value="ECO:0007669"/>
    <property type="project" value="UniProtKB-KW"/>
</dbReference>
<dbReference type="PROSITE" id="PS50045">
    <property type="entry name" value="SIGMA54_INTERACT_4"/>
    <property type="match status" value="1"/>
</dbReference>
<name>A0A235BAS3_9BACL</name>
<dbReference type="NCBIfam" id="TIGR00229">
    <property type="entry name" value="sensory_box"/>
    <property type="match status" value="1"/>
</dbReference>
<dbReference type="OrthoDB" id="9771372at2"/>
<evidence type="ECO:0000259" key="6">
    <source>
        <dbReference type="PROSITE" id="PS50112"/>
    </source>
</evidence>
<evidence type="ECO:0000256" key="2">
    <source>
        <dbReference type="ARBA" id="ARBA00022840"/>
    </source>
</evidence>
<dbReference type="Pfam" id="PF00158">
    <property type="entry name" value="Sigma54_activat"/>
    <property type="match status" value="1"/>
</dbReference>
<evidence type="ECO:0000256" key="4">
    <source>
        <dbReference type="ARBA" id="ARBA00023163"/>
    </source>
</evidence>
<dbReference type="InterPro" id="IPR002078">
    <property type="entry name" value="Sigma_54_int"/>
</dbReference>
<keyword evidence="4" id="KW-0804">Transcription</keyword>
<evidence type="ECO:0000313" key="8">
    <source>
        <dbReference type="Proteomes" id="UP000215459"/>
    </source>
</evidence>
<dbReference type="Pfam" id="PF25601">
    <property type="entry name" value="AAA_lid_14"/>
    <property type="match status" value="1"/>
</dbReference>
<dbReference type="InterPro" id="IPR009057">
    <property type="entry name" value="Homeodomain-like_sf"/>
</dbReference>
<feature type="domain" description="PAS" evidence="6">
    <location>
        <begin position="10"/>
        <end position="82"/>
    </location>
</feature>
<dbReference type="SUPFAM" id="SSF52540">
    <property type="entry name" value="P-loop containing nucleoside triphosphate hydrolases"/>
    <property type="match status" value="1"/>
</dbReference>
<gene>
    <name evidence="7" type="ORF">CHM34_04160</name>
</gene>
<dbReference type="InterPro" id="IPR027417">
    <property type="entry name" value="P-loop_NTPase"/>
</dbReference>
<dbReference type="InterPro" id="IPR058031">
    <property type="entry name" value="AAA_lid_NorR"/>
</dbReference>
<dbReference type="SMART" id="SM00091">
    <property type="entry name" value="PAS"/>
    <property type="match status" value="1"/>
</dbReference>
<proteinExistence type="predicted"/>
<dbReference type="SUPFAM" id="SSF46689">
    <property type="entry name" value="Homeodomain-like"/>
    <property type="match status" value="1"/>
</dbReference>
<dbReference type="GO" id="GO:0006355">
    <property type="term" value="P:regulation of DNA-templated transcription"/>
    <property type="evidence" value="ECO:0007669"/>
    <property type="project" value="InterPro"/>
</dbReference>
<dbReference type="Gene3D" id="1.10.10.60">
    <property type="entry name" value="Homeodomain-like"/>
    <property type="match status" value="1"/>
</dbReference>
<evidence type="ECO:0000256" key="1">
    <source>
        <dbReference type="ARBA" id="ARBA00022741"/>
    </source>
</evidence>
<dbReference type="GO" id="GO:0043565">
    <property type="term" value="F:sequence-specific DNA binding"/>
    <property type="evidence" value="ECO:0007669"/>
    <property type="project" value="InterPro"/>
</dbReference>
<dbReference type="InterPro" id="IPR035965">
    <property type="entry name" value="PAS-like_dom_sf"/>
</dbReference>